<evidence type="ECO:0000256" key="3">
    <source>
        <dbReference type="ARBA" id="ARBA00022723"/>
    </source>
</evidence>
<evidence type="ECO:0000256" key="1">
    <source>
        <dbReference type="ARBA" id="ARBA00001936"/>
    </source>
</evidence>
<dbReference type="GO" id="GO:0070006">
    <property type="term" value="F:metalloaminopeptidase activity"/>
    <property type="evidence" value="ECO:0007669"/>
    <property type="project" value="InterPro"/>
</dbReference>
<comment type="cofactor">
    <cofactor evidence="1">
        <name>Mn(2+)</name>
        <dbReference type="ChEBI" id="CHEBI:29035"/>
    </cofactor>
</comment>
<comment type="similarity">
    <text evidence="2">Belongs to the peptidase M24B family.</text>
</comment>
<dbReference type="GO" id="GO:0005737">
    <property type="term" value="C:cytoplasm"/>
    <property type="evidence" value="ECO:0007669"/>
    <property type="project" value="UniProtKB-ARBA"/>
</dbReference>
<dbReference type="FunFam" id="3.90.230.10:FF:000007">
    <property type="entry name" value="Xaa-Pro aminopeptidase P"/>
    <property type="match status" value="1"/>
</dbReference>
<dbReference type="InterPro" id="IPR032416">
    <property type="entry name" value="Peptidase_M24_C"/>
</dbReference>
<keyword evidence="4" id="KW-0378">Hydrolase</keyword>
<dbReference type="InterPro" id="IPR033740">
    <property type="entry name" value="Pept_M24B"/>
</dbReference>
<dbReference type="Gene3D" id="3.90.230.10">
    <property type="entry name" value="Creatinase/methionine aminopeptidase superfamily"/>
    <property type="match status" value="1"/>
</dbReference>
<dbReference type="SUPFAM" id="SSF55920">
    <property type="entry name" value="Creatinase/aminopeptidase"/>
    <property type="match status" value="1"/>
</dbReference>
<dbReference type="Pfam" id="PF00557">
    <property type="entry name" value="Peptidase_M24"/>
    <property type="match status" value="1"/>
</dbReference>
<dbReference type="InterPro" id="IPR000994">
    <property type="entry name" value="Pept_M24"/>
</dbReference>
<dbReference type="EMBL" id="CAJNOQ010008845">
    <property type="protein sequence ID" value="CAF1208263.1"/>
    <property type="molecule type" value="Genomic_DNA"/>
</dbReference>
<dbReference type="GO" id="GO:0046872">
    <property type="term" value="F:metal ion binding"/>
    <property type="evidence" value="ECO:0007669"/>
    <property type="project" value="UniProtKB-KW"/>
</dbReference>
<dbReference type="Proteomes" id="UP000663829">
    <property type="component" value="Unassembled WGS sequence"/>
</dbReference>
<dbReference type="Proteomes" id="UP000681722">
    <property type="component" value="Unassembled WGS sequence"/>
</dbReference>
<dbReference type="InterPro" id="IPR036005">
    <property type="entry name" value="Creatinase/aminopeptidase-like"/>
</dbReference>
<evidence type="ECO:0000313" key="8">
    <source>
        <dbReference type="EMBL" id="CAF1208263.1"/>
    </source>
</evidence>
<comment type="caution">
    <text evidence="8">The sequence shown here is derived from an EMBL/GenBank/DDBJ whole genome shotgun (WGS) entry which is preliminary data.</text>
</comment>
<reference evidence="8" key="1">
    <citation type="submission" date="2021-02" db="EMBL/GenBank/DDBJ databases">
        <authorList>
            <person name="Nowell W R."/>
        </authorList>
    </citation>
    <scope>NUCLEOTIDE SEQUENCE</scope>
</reference>
<dbReference type="PANTHER" id="PTHR43763:SF6">
    <property type="entry name" value="XAA-PRO AMINOPEPTIDASE 1"/>
    <property type="match status" value="1"/>
</dbReference>
<dbReference type="PANTHER" id="PTHR43763">
    <property type="entry name" value="XAA-PRO AMINOPEPTIDASE 1"/>
    <property type="match status" value="1"/>
</dbReference>
<evidence type="ECO:0000256" key="5">
    <source>
        <dbReference type="ARBA" id="ARBA00023211"/>
    </source>
</evidence>
<protein>
    <submittedName>
        <fullName evidence="8">Uncharacterized protein</fullName>
    </submittedName>
</protein>
<evidence type="ECO:0000256" key="4">
    <source>
        <dbReference type="ARBA" id="ARBA00022801"/>
    </source>
</evidence>
<dbReference type="EMBL" id="CAJOBC010008846">
    <property type="protein sequence ID" value="CAF3972393.1"/>
    <property type="molecule type" value="Genomic_DNA"/>
</dbReference>
<name>A0A814WXB3_9BILA</name>
<dbReference type="AlphaFoldDB" id="A0A814WXB3"/>
<evidence type="ECO:0000256" key="2">
    <source>
        <dbReference type="ARBA" id="ARBA00008766"/>
    </source>
</evidence>
<feature type="domain" description="Peptidase M24" evidence="6">
    <location>
        <begin position="87"/>
        <end position="227"/>
    </location>
</feature>
<evidence type="ECO:0000313" key="9">
    <source>
        <dbReference type="EMBL" id="CAF3972393.1"/>
    </source>
</evidence>
<dbReference type="InterPro" id="IPR050422">
    <property type="entry name" value="X-Pro_aminopeptidase_P"/>
</dbReference>
<feature type="domain" description="Peptidase M24 C-terminal" evidence="7">
    <location>
        <begin position="240"/>
        <end position="303"/>
    </location>
</feature>
<organism evidence="8 10">
    <name type="scientific">Didymodactylos carnosus</name>
    <dbReference type="NCBI Taxonomy" id="1234261"/>
    <lineage>
        <taxon>Eukaryota</taxon>
        <taxon>Metazoa</taxon>
        <taxon>Spiralia</taxon>
        <taxon>Gnathifera</taxon>
        <taxon>Rotifera</taxon>
        <taxon>Eurotatoria</taxon>
        <taxon>Bdelloidea</taxon>
        <taxon>Philodinida</taxon>
        <taxon>Philodinidae</taxon>
        <taxon>Didymodactylos</taxon>
    </lineage>
</organism>
<dbReference type="Pfam" id="PF16188">
    <property type="entry name" value="Peptidase_M24_C"/>
    <property type="match status" value="1"/>
</dbReference>
<dbReference type="OrthoDB" id="9995434at2759"/>
<sequence length="303" mass="34497">VSSTCSHAVQCCISKKQLVLEDDIVYALKSVKNACEIQCMRHAHIKDAVALCSFLHWLEQKIGKEKLTECSVADKLQSFRRPIPGLDATLDINELYLVDSGGQYKEGTTDVTRTVHFSMPTAFEKECFTRVLKGFISIATCIFPQNTTGARLDSFARRALWDVGLDYRHGTGHGVGCCLNVHEGPQSIGTRIRSEDYLVEGNIMSDEPGFYSDNKFGIRIENCIVVVKQKSKYAFYDQDWLTFDQLTLVPIQAKMIDKTLLNENEISYINEYHRNVLRIVGEELRKQSKHDVYNWLEINTKNI</sequence>
<evidence type="ECO:0000259" key="7">
    <source>
        <dbReference type="Pfam" id="PF16188"/>
    </source>
</evidence>
<evidence type="ECO:0000259" key="6">
    <source>
        <dbReference type="Pfam" id="PF00557"/>
    </source>
</evidence>
<keyword evidence="3" id="KW-0479">Metal-binding</keyword>
<feature type="non-terminal residue" evidence="8">
    <location>
        <position position="1"/>
    </location>
</feature>
<gene>
    <name evidence="8" type="ORF">GPM918_LOCUS24075</name>
    <name evidence="9" type="ORF">SRO942_LOCUS24074</name>
</gene>
<keyword evidence="10" id="KW-1185">Reference proteome</keyword>
<dbReference type="CDD" id="cd01085">
    <property type="entry name" value="APP"/>
    <property type="match status" value="1"/>
</dbReference>
<evidence type="ECO:0000313" key="10">
    <source>
        <dbReference type="Proteomes" id="UP000663829"/>
    </source>
</evidence>
<accession>A0A814WXB3</accession>
<keyword evidence="5" id="KW-0464">Manganese</keyword>
<proteinExistence type="inferred from homology"/>